<dbReference type="PANTHER" id="PTHR43394:SF1">
    <property type="entry name" value="ATP-BINDING CASSETTE SUB-FAMILY B MEMBER 10, MITOCHONDRIAL"/>
    <property type="match status" value="1"/>
</dbReference>
<dbReference type="InterPro" id="IPR027417">
    <property type="entry name" value="P-loop_NTPase"/>
</dbReference>
<dbReference type="GO" id="GO:0016887">
    <property type="term" value="F:ATP hydrolysis activity"/>
    <property type="evidence" value="ECO:0007669"/>
    <property type="project" value="InterPro"/>
</dbReference>
<dbReference type="HOGENOM" id="CLU_000604_84_3_9"/>
<keyword evidence="6 8" id="KW-1133">Transmembrane helix</keyword>
<name>E8LBT0_9FIRM</name>
<dbReference type="InterPro" id="IPR036640">
    <property type="entry name" value="ABC1_TM_sf"/>
</dbReference>
<feature type="transmembrane region" description="Helical" evidence="8">
    <location>
        <begin position="236"/>
        <end position="264"/>
    </location>
</feature>
<dbReference type="GO" id="GO:0005886">
    <property type="term" value="C:plasma membrane"/>
    <property type="evidence" value="ECO:0007669"/>
    <property type="project" value="UniProtKB-SubCell"/>
</dbReference>
<feature type="transmembrane region" description="Helical" evidence="8">
    <location>
        <begin position="12"/>
        <end position="33"/>
    </location>
</feature>
<accession>E8LBT0</accession>
<dbReference type="PROSITE" id="PS50893">
    <property type="entry name" value="ABC_TRANSPORTER_2"/>
    <property type="match status" value="1"/>
</dbReference>
<dbReference type="FunFam" id="3.40.50.300:FF:000287">
    <property type="entry name" value="Multidrug ABC transporter ATP-binding protein"/>
    <property type="match status" value="1"/>
</dbReference>
<evidence type="ECO:0000256" key="3">
    <source>
        <dbReference type="ARBA" id="ARBA00022692"/>
    </source>
</evidence>
<feature type="transmembrane region" description="Helical" evidence="8">
    <location>
        <begin position="53"/>
        <end position="74"/>
    </location>
</feature>
<keyword evidence="2" id="KW-0813">Transport</keyword>
<evidence type="ECO:0000256" key="5">
    <source>
        <dbReference type="ARBA" id="ARBA00022840"/>
    </source>
</evidence>
<evidence type="ECO:0000259" key="10">
    <source>
        <dbReference type="PROSITE" id="PS50929"/>
    </source>
</evidence>
<feature type="domain" description="ABC transmembrane type-1" evidence="10">
    <location>
        <begin position="17"/>
        <end position="299"/>
    </location>
</feature>
<keyword evidence="12" id="KW-1185">Reference proteome</keyword>
<dbReference type="InterPro" id="IPR039421">
    <property type="entry name" value="Type_1_exporter"/>
</dbReference>
<dbReference type="CDD" id="cd18549">
    <property type="entry name" value="ABC_6TM_YwjA_like"/>
    <property type="match status" value="1"/>
</dbReference>
<dbReference type="SUPFAM" id="SSF52540">
    <property type="entry name" value="P-loop containing nucleoside triphosphate hydrolases"/>
    <property type="match status" value="1"/>
</dbReference>
<dbReference type="eggNOG" id="COG1132">
    <property type="taxonomic scope" value="Bacteria"/>
</dbReference>
<dbReference type="InterPro" id="IPR003593">
    <property type="entry name" value="AAA+_ATPase"/>
</dbReference>
<dbReference type="Gene3D" id="3.40.50.300">
    <property type="entry name" value="P-loop containing nucleotide triphosphate hydrolases"/>
    <property type="match status" value="1"/>
</dbReference>
<dbReference type="RefSeq" id="WP_009144687.1">
    <property type="nucleotide sequence ID" value="NZ_GL830852.1"/>
</dbReference>
<dbReference type="AlphaFoldDB" id="E8LBT0"/>
<dbReference type="OrthoDB" id="9762778at2"/>
<evidence type="ECO:0000256" key="8">
    <source>
        <dbReference type="SAM" id="Phobius"/>
    </source>
</evidence>
<sequence>MLEKIIHYYKPYKLILLLVLIGSCFSALMELVFPYIVRQMLNVEIPQKNLDELFYWAGILVVLYLINFGLLFAINYYGRVMSSGIENDMRRDLFAHMEKMSFRFFDNARTGQLLSRITSDIVEISELTFKGPNDLLICTISMLGTIFMMLYLNPFLGSIISVLLLFKAVHSVYVNRKMKRAFRRSREKSGEVSAQAEEALSGIRLVKAFANEPLELERFMRKSNELMRVRNESFGILSYFNGTITFFTNITNLVVLVCGGVMVADGQLPLSDFVAFFLYVNIFMKPVFRLLMFTEMYQRGMAGYNRFNEMMQHEVEIDDAPDAIAAGEIKGRITFENVTFGYLQDKPVLKHFDLDIAPGEKVAFVGATGAGKTTLASLLLRFYEPTQGRVLLDGVDIRKYKQSYLRNHVGLVQQDVFLFSDSVNFNIAYGKIKASEQEIEQAAKLAAADDFISALPEGYETKVGERGVKLSGGQKQRIAIARAFLKNPPVMVFDEATSALDTKTEKQIQKSLDKLAESRTTLIIAHRLSTIINADRIVVLHNGEIAEIGTHKELMALGGIYKRLYELDEQD</sequence>
<evidence type="ECO:0000256" key="4">
    <source>
        <dbReference type="ARBA" id="ARBA00022741"/>
    </source>
</evidence>
<comment type="caution">
    <text evidence="11">The sequence shown here is derived from an EMBL/GenBank/DDBJ whole genome shotgun (WGS) entry which is preliminary data.</text>
</comment>
<dbReference type="Gene3D" id="1.20.1560.10">
    <property type="entry name" value="ABC transporter type 1, transmembrane domain"/>
    <property type="match status" value="1"/>
</dbReference>
<organism evidence="11 12">
    <name type="scientific">Phascolarctobacterium succinatutens YIT 12067</name>
    <dbReference type="NCBI Taxonomy" id="626939"/>
    <lineage>
        <taxon>Bacteria</taxon>
        <taxon>Bacillati</taxon>
        <taxon>Bacillota</taxon>
        <taxon>Negativicutes</taxon>
        <taxon>Acidaminococcales</taxon>
        <taxon>Acidaminococcaceae</taxon>
        <taxon>Phascolarctobacterium</taxon>
    </lineage>
</organism>
<dbReference type="PANTHER" id="PTHR43394">
    <property type="entry name" value="ATP-DEPENDENT PERMEASE MDL1, MITOCHONDRIAL"/>
    <property type="match status" value="1"/>
</dbReference>
<dbReference type="GO" id="GO:0005524">
    <property type="term" value="F:ATP binding"/>
    <property type="evidence" value="ECO:0007669"/>
    <property type="project" value="UniProtKB-KW"/>
</dbReference>
<dbReference type="SMART" id="SM00382">
    <property type="entry name" value="AAA"/>
    <property type="match status" value="1"/>
</dbReference>
<keyword evidence="3 8" id="KW-0812">Transmembrane</keyword>
<evidence type="ECO:0000313" key="12">
    <source>
        <dbReference type="Proteomes" id="UP000004923"/>
    </source>
</evidence>
<feature type="transmembrane region" description="Helical" evidence="8">
    <location>
        <begin position="158"/>
        <end position="176"/>
    </location>
</feature>
<dbReference type="Pfam" id="PF00005">
    <property type="entry name" value="ABC_tran"/>
    <property type="match status" value="1"/>
</dbReference>
<keyword evidence="4" id="KW-0547">Nucleotide-binding</keyword>
<dbReference type="PROSITE" id="PS00211">
    <property type="entry name" value="ABC_TRANSPORTER_1"/>
    <property type="match status" value="1"/>
</dbReference>
<dbReference type="Proteomes" id="UP000004923">
    <property type="component" value="Unassembled WGS sequence"/>
</dbReference>
<dbReference type="InterPro" id="IPR017871">
    <property type="entry name" value="ABC_transporter-like_CS"/>
</dbReference>
<evidence type="ECO:0000256" key="6">
    <source>
        <dbReference type="ARBA" id="ARBA00022989"/>
    </source>
</evidence>
<dbReference type="GO" id="GO:0015421">
    <property type="term" value="F:ABC-type oligopeptide transporter activity"/>
    <property type="evidence" value="ECO:0007669"/>
    <property type="project" value="TreeGrafter"/>
</dbReference>
<dbReference type="PROSITE" id="PS50929">
    <property type="entry name" value="ABC_TM1F"/>
    <property type="match status" value="1"/>
</dbReference>
<evidence type="ECO:0000256" key="1">
    <source>
        <dbReference type="ARBA" id="ARBA00004651"/>
    </source>
</evidence>
<keyword evidence="7 8" id="KW-0472">Membrane</keyword>
<evidence type="ECO:0000259" key="9">
    <source>
        <dbReference type="PROSITE" id="PS50893"/>
    </source>
</evidence>
<dbReference type="SUPFAM" id="SSF90123">
    <property type="entry name" value="ABC transporter transmembrane region"/>
    <property type="match status" value="1"/>
</dbReference>
<protein>
    <submittedName>
        <fullName evidence="11">ABC transporter, ATP-binding protein</fullName>
    </submittedName>
</protein>
<dbReference type="EMBL" id="AEVN01000010">
    <property type="protein sequence ID" value="EFY05670.1"/>
    <property type="molecule type" value="Genomic_DNA"/>
</dbReference>
<evidence type="ECO:0000256" key="2">
    <source>
        <dbReference type="ARBA" id="ARBA00022448"/>
    </source>
</evidence>
<dbReference type="InterPro" id="IPR003439">
    <property type="entry name" value="ABC_transporter-like_ATP-bd"/>
</dbReference>
<gene>
    <name evidence="11" type="ORF">HMPREF9443_00293</name>
</gene>
<dbReference type="Pfam" id="PF00664">
    <property type="entry name" value="ABC_membrane"/>
    <property type="match status" value="1"/>
</dbReference>
<keyword evidence="5 11" id="KW-0067">ATP-binding</keyword>
<evidence type="ECO:0000313" key="11">
    <source>
        <dbReference type="EMBL" id="EFY05670.1"/>
    </source>
</evidence>
<feature type="transmembrane region" description="Helical" evidence="8">
    <location>
        <begin position="270"/>
        <end position="291"/>
    </location>
</feature>
<proteinExistence type="predicted"/>
<dbReference type="PROSITE" id="PS51257">
    <property type="entry name" value="PROKAR_LIPOPROTEIN"/>
    <property type="match status" value="1"/>
</dbReference>
<feature type="domain" description="ABC transporter" evidence="9">
    <location>
        <begin position="333"/>
        <end position="567"/>
    </location>
</feature>
<reference evidence="11 12" key="1">
    <citation type="submission" date="2011-01" db="EMBL/GenBank/DDBJ databases">
        <authorList>
            <person name="Weinstock G."/>
            <person name="Sodergren E."/>
            <person name="Clifton S."/>
            <person name="Fulton L."/>
            <person name="Fulton B."/>
            <person name="Courtney L."/>
            <person name="Fronick C."/>
            <person name="Harrison M."/>
            <person name="Strong C."/>
            <person name="Farmer C."/>
            <person name="Delahaunty K."/>
            <person name="Markovic C."/>
            <person name="Hall O."/>
            <person name="Minx P."/>
            <person name="Tomlinson C."/>
            <person name="Mitreva M."/>
            <person name="Hou S."/>
            <person name="Chen J."/>
            <person name="Wollam A."/>
            <person name="Pepin K.H."/>
            <person name="Johnson M."/>
            <person name="Bhonagiri V."/>
            <person name="Zhang X."/>
            <person name="Suruliraj S."/>
            <person name="Warren W."/>
            <person name="Chinwalla A."/>
            <person name="Mardis E.R."/>
            <person name="Wilson R.K."/>
        </authorList>
    </citation>
    <scope>NUCLEOTIDE SEQUENCE [LARGE SCALE GENOMIC DNA]</scope>
    <source>
        <strain evidence="11 12">YIT 12067</strain>
    </source>
</reference>
<comment type="subcellular location">
    <subcellularLocation>
        <location evidence="1">Cell membrane</location>
        <topology evidence="1">Multi-pass membrane protein</topology>
    </subcellularLocation>
</comment>
<dbReference type="InterPro" id="IPR011527">
    <property type="entry name" value="ABC1_TM_dom"/>
</dbReference>
<evidence type="ECO:0000256" key="7">
    <source>
        <dbReference type="ARBA" id="ARBA00023136"/>
    </source>
</evidence>